<keyword evidence="1" id="KW-1185">Reference proteome</keyword>
<evidence type="ECO:0000313" key="2">
    <source>
        <dbReference type="RefSeq" id="XP_071909867.1"/>
    </source>
</evidence>
<dbReference type="PANTHER" id="PTHR31286:SF180">
    <property type="entry name" value="OS10G0362600 PROTEIN"/>
    <property type="match status" value="1"/>
</dbReference>
<evidence type="ECO:0000313" key="1">
    <source>
        <dbReference type="Proteomes" id="UP001652660"/>
    </source>
</evidence>
<accession>A0ABM4URG8</accession>
<gene>
    <name evidence="3" type="primary">LOC140008875</name>
    <name evidence="2" type="synonym">LOC140008865</name>
</gene>
<proteinExistence type="predicted"/>
<dbReference type="InterPro" id="IPR036691">
    <property type="entry name" value="Endo/exonu/phosph_ase_sf"/>
</dbReference>
<dbReference type="Gene3D" id="3.60.10.10">
    <property type="entry name" value="Endonuclease/exonuclease/phosphatase"/>
    <property type="match status" value="1"/>
</dbReference>
<name>A0ABM4URG8_COFAR</name>
<protein>
    <recommendedName>
        <fullName evidence="4">DUF4283 domain-containing protein</fullName>
    </recommendedName>
</protein>
<evidence type="ECO:0008006" key="4">
    <source>
        <dbReference type="Google" id="ProtNLM"/>
    </source>
</evidence>
<dbReference type="GeneID" id="140008875"/>
<sequence>MAALHPSVEGQIGRPLFLDSATTAGTRPSVARVCVEVDVVKPVVLRVWVAIEGETDFWQRIVTKDMPSYCSICCRLGHSLEECKKSSSEFTSRHQGHQHMRLQRHAQMVAPVCNPSVNGNKENDFIAAAPTKDGSKAFENRTEVAVEGTNLTGSDVLAARTDRQEADHSCSNDIALVAKMGGEIETLASAGYGYQVTCNGAEGSLGGEKQEIHAQLVTENGHDCDENLALGNQYLGEKQQSMAAGTAMESFFVDLHGEEDRVYRDHGEIEAGLSNIAGNLSPRMVVQQARVIESSVSALNIDQSMVTARDFKQARGKGSIIMSFVHAKRIVEERRYLWRNLLVDKPNSHPWYIGGDFNVITAPHEKRGDRPFAVDEGVELVSFMEEAGVLDVDFSGSSFTWCNNQRAVQKAEVAVQPAEHVADQDDTEESQVALRKAQAELRYALSIEE</sequence>
<dbReference type="RefSeq" id="XP_071909880.1">
    <property type="nucleotide sequence ID" value="XM_072053779.1"/>
</dbReference>
<dbReference type="PANTHER" id="PTHR31286">
    <property type="entry name" value="GLYCINE-RICH CELL WALL STRUCTURAL PROTEIN 1.8-LIKE"/>
    <property type="match status" value="1"/>
</dbReference>
<dbReference type="RefSeq" id="XP_071909867.1">
    <property type="nucleotide sequence ID" value="XM_072053766.1"/>
</dbReference>
<dbReference type="InterPro" id="IPR040256">
    <property type="entry name" value="At4g02000-like"/>
</dbReference>
<dbReference type="Proteomes" id="UP001652660">
    <property type="component" value="Chromosome 6c"/>
</dbReference>
<organism evidence="1 3">
    <name type="scientific">Coffea arabica</name>
    <name type="common">Arabian coffee</name>
    <dbReference type="NCBI Taxonomy" id="13443"/>
    <lineage>
        <taxon>Eukaryota</taxon>
        <taxon>Viridiplantae</taxon>
        <taxon>Streptophyta</taxon>
        <taxon>Embryophyta</taxon>
        <taxon>Tracheophyta</taxon>
        <taxon>Spermatophyta</taxon>
        <taxon>Magnoliopsida</taxon>
        <taxon>eudicotyledons</taxon>
        <taxon>Gunneridae</taxon>
        <taxon>Pentapetalae</taxon>
        <taxon>asterids</taxon>
        <taxon>lamiids</taxon>
        <taxon>Gentianales</taxon>
        <taxon>Rubiaceae</taxon>
        <taxon>Ixoroideae</taxon>
        <taxon>Gardenieae complex</taxon>
        <taxon>Bertiereae - Coffeeae clade</taxon>
        <taxon>Coffeeae</taxon>
        <taxon>Coffea</taxon>
    </lineage>
</organism>
<evidence type="ECO:0000313" key="3">
    <source>
        <dbReference type="RefSeq" id="XP_071909880.1"/>
    </source>
</evidence>
<dbReference type="SUPFAM" id="SSF56219">
    <property type="entry name" value="DNase I-like"/>
    <property type="match status" value="1"/>
</dbReference>
<reference evidence="2 3" key="1">
    <citation type="submission" date="2025-05" db="UniProtKB">
        <authorList>
            <consortium name="RefSeq"/>
        </authorList>
    </citation>
    <scope>IDENTIFICATION</scope>
    <source>
        <tissue evidence="2 3">Leaves</tissue>
    </source>
</reference>